<keyword evidence="2" id="KW-0812">Transmembrane</keyword>
<protein>
    <submittedName>
        <fullName evidence="6">LCP family protein</fullName>
    </submittedName>
</protein>
<comment type="similarity">
    <text evidence="1">Belongs to the LytR/CpsA/Psr (LCP) family.</text>
</comment>
<dbReference type="Pfam" id="PF03816">
    <property type="entry name" value="LytR_cpsA_psr"/>
    <property type="match status" value="1"/>
</dbReference>
<evidence type="ECO:0000256" key="3">
    <source>
        <dbReference type="ARBA" id="ARBA00022968"/>
    </source>
</evidence>
<sequence>MPDKNLNVINNNHAKKSKRKKLFLFLLLPFLILTSAVVAYGYNIYSTAQESLENSFEDVERKQEGVSNLRADTVDPVEDNVSILIIGIDESEEREKEQYYRSDALLLATFNKKENNIKLLSIPRDSRVYVPEVGYETKINHAHFYGGPKATIETVEEFLNVPVDYYVSINFKAFMDVIDVIGGIDFNVPYDISEINAKGQRNKVVIEKGYQHLDGEQALALARTRKQDTDFNRGQRQQEIIKTVAKKLASSSSVLKIDDIIEAVGNNMKTNLTFNNITSFLSYGMSTNLSIETLNLLGDGGKMDDGLWYYNVDEESRSIAEKELRRHLNLPVNIPDPIQ</sequence>
<reference evidence="6" key="1">
    <citation type="submission" date="2024-07" db="EMBL/GenBank/DDBJ databases">
        <title>Halotolerant mesophilic bacterium Ornithinibacillus sp. 4-3, sp. nov., isolated from soil.</title>
        <authorList>
            <person name="Sidarenka A.V."/>
            <person name="Guliayeva D.E."/>
            <person name="Leanovich S.I."/>
            <person name="Hileuskaya K.S."/>
            <person name="Akhremchuk A.E."/>
            <person name="Sikolenko M.A."/>
            <person name="Valentovich L.N."/>
        </authorList>
    </citation>
    <scope>NUCLEOTIDE SEQUENCE</scope>
    <source>
        <strain evidence="6">4-3</strain>
    </source>
</reference>
<dbReference type="EMBL" id="CP162599">
    <property type="protein sequence ID" value="XDK32470.1"/>
    <property type="molecule type" value="Genomic_DNA"/>
</dbReference>
<keyword evidence="4" id="KW-1133">Transmembrane helix</keyword>
<feature type="domain" description="Cell envelope-related transcriptional attenuator" evidence="5">
    <location>
        <begin position="101"/>
        <end position="249"/>
    </location>
</feature>
<dbReference type="PANTHER" id="PTHR33392">
    <property type="entry name" value="POLYISOPRENYL-TEICHOIC ACID--PEPTIDOGLYCAN TEICHOIC ACID TRANSFERASE TAGU"/>
    <property type="match status" value="1"/>
</dbReference>
<organism evidence="6">
    <name type="scientific">Ornithinibacillus sp. 4-3</name>
    <dbReference type="NCBI Taxonomy" id="3231488"/>
    <lineage>
        <taxon>Bacteria</taxon>
        <taxon>Bacillati</taxon>
        <taxon>Bacillota</taxon>
        <taxon>Bacilli</taxon>
        <taxon>Bacillales</taxon>
        <taxon>Bacillaceae</taxon>
        <taxon>Ornithinibacillus</taxon>
    </lineage>
</organism>
<dbReference type="AlphaFoldDB" id="A0AB39HPP5"/>
<dbReference type="InterPro" id="IPR050922">
    <property type="entry name" value="LytR/CpsA/Psr_CW_biosynth"/>
</dbReference>
<evidence type="ECO:0000256" key="4">
    <source>
        <dbReference type="ARBA" id="ARBA00022989"/>
    </source>
</evidence>
<evidence type="ECO:0000256" key="1">
    <source>
        <dbReference type="ARBA" id="ARBA00006068"/>
    </source>
</evidence>
<dbReference type="GO" id="GO:0071555">
    <property type="term" value="P:cell wall organization"/>
    <property type="evidence" value="ECO:0007669"/>
    <property type="project" value="UniProtKB-KW"/>
</dbReference>
<accession>A0AB39HPP5</accession>
<proteinExistence type="inferred from homology"/>
<keyword evidence="4" id="KW-0472">Membrane</keyword>
<evidence type="ECO:0000313" key="6">
    <source>
        <dbReference type="EMBL" id="XDK32470.1"/>
    </source>
</evidence>
<evidence type="ECO:0000256" key="2">
    <source>
        <dbReference type="ARBA" id="ARBA00022692"/>
    </source>
</evidence>
<keyword evidence="3" id="KW-0735">Signal-anchor</keyword>
<gene>
    <name evidence="6" type="ORF">AB4Y30_15900</name>
</gene>
<dbReference type="RefSeq" id="WP_368653158.1">
    <property type="nucleotide sequence ID" value="NZ_CP162599.1"/>
</dbReference>
<name>A0AB39HPP5_9BACI</name>
<dbReference type="InterPro" id="IPR004474">
    <property type="entry name" value="LytR_CpsA_psr"/>
</dbReference>
<dbReference type="NCBIfam" id="TIGR00350">
    <property type="entry name" value="lytR_cpsA_psr"/>
    <property type="match status" value="1"/>
</dbReference>
<dbReference type="PANTHER" id="PTHR33392:SF3">
    <property type="entry name" value="POLYISOPRENYL-TEICHOIC ACID--PEPTIDOGLYCAN TEICHOIC ACID TRANSFERASE TAGT"/>
    <property type="match status" value="1"/>
</dbReference>
<evidence type="ECO:0000259" key="5">
    <source>
        <dbReference type="Pfam" id="PF03816"/>
    </source>
</evidence>
<dbReference type="Gene3D" id="3.40.630.190">
    <property type="entry name" value="LCP protein"/>
    <property type="match status" value="1"/>
</dbReference>